<dbReference type="Proteomes" id="UP000321749">
    <property type="component" value="Unassembled WGS sequence"/>
</dbReference>
<keyword evidence="2" id="KW-1185">Reference proteome</keyword>
<evidence type="ECO:0008006" key="3">
    <source>
        <dbReference type="Google" id="ProtNLM"/>
    </source>
</evidence>
<dbReference type="RefSeq" id="WP_146794474.1">
    <property type="nucleotide sequence ID" value="NZ_BJUU01000009.1"/>
</dbReference>
<evidence type="ECO:0000313" key="1">
    <source>
        <dbReference type="EMBL" id="GEK80309.1"/>
    </source>
</evidence>
<organism evidence="1 2">
    <name type="scientific">Agrococcus baldri</name>
    <dbReference type="NCBI Taxonomy" id="153730"/>
    <lineage>
        <taxon>Bacteria</taxon>
        <taxon>Bacillati</taxon>
        <taxon>Actinomycetota</taxon>
        <taxon>Actinomycetes</taxon>
        <taxon>Micrococcales</taxon>
        <taxon>Microbacteriaceae</taxon>
        <taxon>Agrococcus</taxon>
    </lineage>
</organism>
<dbReference type="AlphaFoldDB" id="A0AA87US58"/>
<accession>A0AA87US58</accession>
<gene>
    <name evidence="1" type="ORF">ABA31_16600</name>
</gene>
<name>A0AA87US58_9MICO</name>
<dbReference type="InterPro" id="IPR012467">
    <property type="entry name" value="DUF1684"/>
</dbReference>
<dbReference type="Pfam" id="PF07920">
    <property type="entry name" value="DUF1684"/>
    <property type="match status" value="1"/>
</dbReference>
<comment type="caution">
    <text evidence="1">The sequence shown here is derived from an EMBL/GenBank/DDBJ whole genome shotgun (WGS) entry which is preliminary data.</text>
</comment>
<sequence>MAVSATERGAERFARDWRAWRIRRWHDVAGPHGIAALAGTHWLTPAAQVLEGVPGRWRAEGEAALGAGLAGSGVTRRDGSAVGDEELLAAGDELRLGEQHGDGVLLRVFVREGVPALRRIDPAAERRTGLTGISAFEPDPDWVLEARWTPGSTALGAAALEVEQVDGHRTRRSDVGTLAFELEGRQLRLTTTGGVDADGAPALAVVFSDTTSGIEASPFRFLRLPLPDASGVVTIDWNRAFLPPCTFSDHYVCPMPSPENRLPVAVRAGERMPVTG</sequence>
<dbReference type="PANTHER" id="PTHR41913">
    <property type="entry name" value="DUF1684 DOMAIN-CONTAINING PROTEIN"/>
    <property type="match status" value="1"/>
</dbReference>
<dbReference type="EMBL" id="BJUU01000009">
    <property type="protein sequence ID" value="GEK80309.1"/>
    <property type="molecule type" value="Genomic_DNA"/>
</dbReference>
<protein>
    <recommendedName>
        <fullName evidence="3">DUF1684 domain-containing protein</fullName>
    </recommendedName>
</protein>
<reference evidence="1 2" key="1">
    <citation type="submission" date="2019-07" db="EMBL/GenBank/DDBJ databases">
        <title>Whole genome shotgun sequence of Agrococcus baldri NBRC 103055.</title>
        <authorList>
            <person name="Hosoyama A."/>
            <person name="Uohara A."/>
            <person name="Ohji S."/>
            <person name="Ichikawa N."/>
        </authorList>
    </citation>
    <scope>NUCLEOTIDE SEQUENCE [LARGE SCALE GENOMIC DNA]</scope>
    <source>
        <strain evidence="1 2">NBRC 103055</strain>
    </source>
</reference>
<proteinExistence type="predicted"/>
<dbReference type="PANTHER" id="PTHR41913:SF1">
    <property type="entry name" value="DUF1684 DOMAIN-CONTAINING PROTEIN"/>
    <property type="match status" value="1"/>
</dbReference>
<evidence type="ECO:0000313" key="2">
    <source>
        <dbReference type="Proteomes" id="UP000321749"/>
    </source>
</evidence>